<dbReference type="PANTHER" id="PTHR30244:SF34">
    <property type="entry name" value="DTDP-4-AMINO-4,6-DIDEOXYGALACTOSE TRANSAMINASE"/>
    <property type="match status" value="1"/>
</dbReference>
<organism evidence="6 7">
    <name type="scientific">Zooshikella ganghwensis</name>
    <dbReference type="NCBI Taxonomy" id="202772"/>
    <lineage>
        <taxon>Bacteria</taxon>
        <taxon>Pseudomonadati</taxon>
        <taxon>Pseudomonadota</taxon>
        <taxon>Gammaproteobacteria</taxon>
        <taxon>Oceanospirillales</taxon>
        <taxon>Zooshikellaceae</taxon>
        <taxon>Zooshikella</taxon>
    </lineage>
</organism>
<reference evidence="6 7" key="1">
    <citation type="submission" date="2017-04" db="EMBL/GenBank/DDBJ databases">
        <title>Draft genome sequence of Zooshikella ganghwensis VG4 isolated from Red Sea sediments.</title>
        <authorList>
            <person name="Rehman Z."/>
            <person name="Alam I."/>
            <person name="Kamau A."/>
            <person name="Bajic V."/>
            <person name="Leiknes T."/>
        </authorList>
    </citation>
    <scope>NUCLEOTIDE SEQUENCE [LARGE SCALE GENOMIC DNA]</scope>
    <source>
        <strain evidence="6 7">VG4</strain>
    </source>
</reference>
<evidence type="ECO:0000256" key="5">
    <source>
        <dbReference type="RuleBase" id="RU004508"/>
    </source>
</evidence>
<dbReference type="GO" id="GO:0030170">
    <property type="term" value="F:pyridoxal phosphate binding"/>
    <property type="evidence" value="ECO:0007669"/>
    <property type="project" value="TreeGrafter"/>
</dbReference>
<evidence type="ECO:0000256" key="3">
    <source>
        <dbReference type="PIRSR" id="PIRSR000390-1"/>
    </source>
</evidence>
<dbReference type="InterPro" id="IPR015424">
    <property type="entry name" value="PyrdxlP-dep_Trfase"/>
</dbReference>
<dbReference type="SUPFAM" id="SSF53383">
    <property type="entry name" value="PLP-dependent transferases"/>
    <property type="match status" value="1"/>
</dbReference>
<feature type="active site" description="Proton acceptor" evidence="3">
    <location>
        <position position="189"/>
    </location>
</feature>
<comment type="caution">
    <text evidence="6">The sequence shown here is derived from an EMBL/GenBank/DDBJ whole genome shotgun (WGS) entry which is preliminary data.</text>
</comment>
<gene>
    <name evidence="6" type="ORF">B9G39_12075</name>
</gene>
<dbReference type="InterPro" id="IPR000653">
    <property type="entry name" value="DegT/StrS_aminotransferase"/>
</dbReference>
<dbReference type="InterPro" id="IPR015422">
    <property type="entry name" value="PyrdxlP-dep_Trfase_small"/>
</dbReference>
<accession>A0A4P9VLA1</accession>
<keyword evidence="1 4" id="KW-0663">Pyridoxal phosphate</keyword>
<dbReference type="AlphaFoldDB" id="A0A4P9VLA1"/>
<dbReference type="RefSeq" id="WP_094787334.1">
    <property type="nucleotide sequence ID" value="NZ_NDXW01000001.1"/>
</dbReference>
<dbReference type="GO" id="GO:0008483">
    <property type="term" value="F:transaminase activity"/>
    <property type="evidence" value="ECO:0007669"/>
    <property type="project" value="UniProtKB-KW"/>
</dbReference>
<keyword evidence="7" id="KW-1185">Reference proteome</keyword>
<evidence type="ECO:0000256" key="1">
    <source>
        <dbReference type="ARBA" id="ARBA00022898"/>
    </source>
</evidence>
<evidence type="ECO:0000256" key="4">
    <source>
        <dbReference type="PIRSR" id="PIRSR000390-2"/>
    </source>
</evidence>
<dbReference type="Gene3D" id="3.90.1150.10">
    <property type="entry name" value="Aspartate Aminotransferase, domain 1"/>
    <property type="match status" value="1"/>
</dbReference>
<dbReference type="PIRSF" id="PIRSF000390">
    <property type="entry name" value="PLP_StrS"/>
    <property type="match status" value="1"/>
</dbReference>
<dbReference type="GO" id="GO:0000271">
    <property type="term" value="P:polysaccharide biosynthetic process"/>
    <property type="evidence" value="ECO:0007669"/>
    <property type="project" value="TreeGrafter"/>
</dbReference>
<keyword evidence="6" id="KW-0808">Transferase</keyword>
<name>A0A4P9VLA1_9GAMM</name>
<evidence type="ECO:0000313" key="7">
    <source>
        <dbReference type="Proteomes" id="UP000257039"/>
    </source>
</evidence>
<evidence type="ECO:0000256" key="2">
    <source>
        <dbReference type="ARBA" id="ARBA00037999"/>
    </source>
</evidence>
<dbReference type="Proteomes" id="UP000257039">
    <property type="component" value="Unassembled WGS sequence"/>
</dbReference>
<keyword evidence="6" id="KW-0032">Aminotransferase</keyword>
<dbReference type="InterPro" id="IPR015421">
    <property type="entry name" value="PyrdxlP-dep_Trfase_major"/>
</dbReference>
<comment type="similarity">
    <text evidence="2 5">Belongs to the DegT/DnrJ/EryC1 family.</text>
</comment>
<protein>
    <submittedName>
        <fullName evidence="6">DegT/DnrJ/EryC1/StrS family aminotransferase</fullName>
    </submittedName>
</protein>
<evidence type="ECO:0000313" key="6">
    <source>
        <dbReference type="EMBL" id="RDH44125.1"/>
    </source>
</evidence>
<dbReference type="PANTHER" id="PTHR30244">
    <property type="entry name" value="TRANSAMINASE"/>
    <property type="match status" value="1"/>
</dbReference>
<proteinExistence type="inferred from homology"/>
<dbReference type="Gene3D" id="3.40.640.10">
    <property type="entry name" value="Type I PLP-dependent aspartate aminotransferase-like (Major domain)"/>
    <property type="match status" value="1"/>
</dbReference>
<dbReference type="CDD" id="cd00616">
    <property type="entry name" value="AHBA_syn"/>
    <property type="match status" value="1"/>
</dbReference>
<dbReference type="EMBL" id="NDXW01000001">
    <property type="protein sequence ID" value="RDH44125.1"/>
    <property type="molecule type" value="Genomic_DNA"/>
</dbReference>
<dbReference type="Pfam" id="PF01041">
    <property type="entry name" value="DegT_DnrJ_EryC1"/>
    <property type="match status" value="1"/>
</dbReference>
<sequence>MKKVVTKSHSKITRWPILDRSDESAVIDVLRSGTISKGSIIQVLENEYKTFTGRKYALAHNNGTSGLLAAFFSLGLSPGDEVLVPTATFWASVLPLIWLGLVPVFCESEPETLGIDPQDMLKKITPKTKAVVIVHLWGLPCKVEEISYIARKHNLKIIEDASHAHGAEFNGKPCGAFGDVSVFSLQGDKLAPAGEGGVFITDDYEYYERATCLGDISRINELTTPQRRFAATGFGVKTRISSLAAALGVSQLKKLKKNNQLRNTNHQYLSHKLQALGFDCFIPSSNIQRVYFEFIIRYGDTEPDNFLQTLQQLGCHVTRPRYPLLHQQPFFTEGWYKEVGRYPKGCGDLDQIISGSFEKTITENNRLIKLPNFCGEDNGILDQYAEAFRLAIS</sequence>
<feature type="modified residue" description="N6-(pyridoxal phosphate)lysine" evidence="4">
    <location>
        <position position="189"/>
    </location>
</feature>